<protein>
    <submittedName>
        <fullName evidence="1">Uncharacterized protein</fullName>
    </submittedName>
</protein>
<gene>
    <name evidence="1" type="ORF">GIB67_034108</name>
</gene>
<sequence>MKKTEEGVIIWRKIPGLERSFVEETEGRDQWRIESRRSGFGGDGRFCSISMVKKGQIRMRKEFSPSLEQLLKHPLALFSFVPKDFTLFISGLMAEVASKTITAPLNRIKILMQWELQCRVIGAH</sequence>
<evidence type="ECO:0000313" key="1">
    <source>
        <dbReference type="EMBL" id="KAF6150409.1"/>
    </source>
</evidence>
<reference evidence="1 2" key="1">
    <citation type="journal article" date="2020" name="IScience">
        <title>Genome Sequencing of the Endangered Kingdonia uniflora (Circaeasteraceae, Ranunculales) Reveals Potential Mechanisms of Evolutionary Specialization.</title>
        <authorList>
            <person name="Sun Y."/>
            <person name="Deng T."/>
            <person name="Zhang A."/>
            <person name="Moore M.J."/>
            <person name="Landis J.B."/>
            <person name="Lin N."/>
            <person name="Zhang H."/>
            <person name="Zhang X."/>
            <person name="Huang J."/>
            <person name="Zhang X."/>
            <person name="Sun H."/>
            <person name="Wang H."/>
        </authorList>
    </citation>
    <scope>NUCLEOTIDE SEQUENCE [LARGE SCALE GENOMIC DNA]</scope>
    <source>
        <strain evidence="1">TB1705</strain>
        <tissue evidence="1">Leaf</tissue>
    </source>
</reference>
<comment type="caution">
    <text evidence="1">The sequence shown here is derived from an EMBL/GenBank/DDBJ whole genome shotgun (WGS) entry which is preliminary data.</text>
</comment>
<dbReference type="AlphaFoldDB" id="A0A7J7M695"/>
<keyword evidence="2" id="KW-1185">Reference proteome</keyword>
<dbReference type="Proteomes" id="UP000541444">
    <property type="component" value="Unassembled WGS sequence"/>
</dbReference>
<dbReference type="EMBL" id="JACGCM010001747">
    <property type="protein sequence ID" value="KAF6150409.1"/>
    <property type="molecule type" value="Genomic_DNA"/>
</dbReference>
<evidence type="ECO:0000313" key="2">
    <source>
        <dbReference type="Proteomes" id="UP000541444"/>
    </source>
</evidence>
<name>A0A7J7M695_9MAGN</name>
<proteinExistence type="predicted"/>
<accession>A0A7J7M695</accession>
<dbReference type="OrthoDB" id="1743796at2759"/>
<organism evidence="1 2">
    <name type="scientific">Kingdonia uniflora</name>
    <dbReference type="NCBI Taxonomy" id="39325"/>
    <lineage>
        <taxon>Eukaryota</taxon>
        <taxon>Viridiplantae</taxon>
        <taxon>Streptophyta</taxon>
        <taxon>Embryophyta</taxon>
        <taxon>Tracheophyta</taxon>
        <taxon>Spermatophyta</taxon>
        <taxon>Magnoliopsida</taxon>
        <taxon>Ranunculales</taxon>
        <taxon>Circaeasteraceae</taxon>
        <taxon>Kingdonia</taxon>
    </lineage>
</organism>